<organism evidence="6 7">
    <name type="scientific">Cyclobacterium lianum</name>
    <dbReference type="NCBI Taxonomy" id="388280"/>
    <lineage>
        <taxon>Bacteria</taxon>
        <taxon>Pseudomonadati</taxon>
        <taxon>Bacteroidota</taxon>
        <taxon>Cytophagia</taxon>
        <taxon>Cytophagales</taxon>
        <taxon>Cyclobacteriaceae</taxon>
        <taxon>Cyclobacterium</taxon>
    </lineage>
</organism>
<proteinExistence type="inferred from homology"/>
<dbReference type="Gene3D" id="3.90.1720.10">
    <property type="entry name" value="endopeptidase domain like (from Nostoc punctiforme)"/>
    <property type="match status" value="1"/>
</dbReference>
<keyword evidence="7" id="KW-1185">Reference proteome</keyword>
<keyword evidence="3" id="KW-0378">Hydrolase</keyword>
<evidence type="ECO:0000259" key="5">
    <source>
        <dbReference type="PROSITE" id="PS51935"/>
    </source>
</evidence>
<dbReference type="SUPFAM" id="SSF54001">
    <property type="entry name" value="Cysteine proteinases"/>
    <property type="match status" value="1"/>
</dbReference>
<comment type="similarity">
    <text evidence="1">Belongs to the peptidase C40 family.</text>
</comment>
<evidence type="ECO:0000256" key="1">
    <source>
        <dbReference type="ARBA" id="ARBA00007074"/>
    </source>
</evidence>
<dbReference type="RefSeq" id="WP_073093382.1">
    <property type="nucleotide sequence ID" value="NZ_FRCY01000003.1"/>
</dbReference>
<dbReference type="InterPro" id="IPR038765">
    <property type="entry name" value="Papain-like_cys_pep_sf"/>
</dbReference>
<gene>
    <name evidence="6" type="ORF">SAMN04488057_10371</name>
</gene>
<keyword evidence="2" id="KW-0645">Protease</keyword>
<dbReference type="PANTHER" id="PTHR47053">
    <property type="entry name" value="MUREIN DD-ENDOPEPTIDASE MEPH-RELATED"/>
    <property type="match status" value="1"/>
</dbReference>
<sequence>MKQYLYCSILLLFLACNGIRKEDQAVQILNTVQSTYAPDKRVALFDVSWNSGVLTGETNLKDAHRELLDKLQANNISFTDSIQILPHSELGDLNLALVTNSVANIRREPRHSAELATQALMGTPLKVLKAEGSWYMVQTPDGYLSWVDAAGIVRLSRKEMDQWLEKEKVVVTKMIASIYADESLSEIVSDITAGNVLELTATVPSGYQVTLPDTRSGFIALEDAVPYEEWKNSRNTNDASLIQTAKLMMGSPYLWGGTSPKGMDCSGFTKTIYFLNGMVIPRDASQQIKEGELVDSEKNWENLEVGDLLFFGVPESAENSERVVHVGMWIGDNKFIHSRGRVRISSFDPEDEHYDAYELNRYLRTKRIRHHPSENVLTVDQVLQ</sequence>
<accession>A0A1M7L1X4</accession>
<dbReference type="InterPro" id="IPR051202">
    <property type="entry name" value="Peptidase_C40"/>
</dbReference>
<dbReference type="PANTHER" id="PTHR47053:SF1">
    <property type="entry name" value="MUREIN DD-ENDOPEPTIDASE MEPH-RELATED"/>
    <property type="match status" value="1"/>
</dbReference>
<dbReference type="Gene3D" id="2.30.30.40">
    <property type="entry name" value="SH3 Domains"/>
    <property type="match status" value="2"/>
</dbReference>
<dbReference type="Proteomes" id="UP000184513">
    <property type="component" value="Unassembled WGS sequence"/>
</dbReference>
<evidence type="ECO:0000313" key="7">
    <source>
        <dbReference type="Proteomes" id="UP000184513"/>
    </source>
</evidence>
<dbReference type="GO" id="GO:0008234">
    <property type="term" value="F:cysteine-type peptidase activity"/>
    <property type="evidence" value="ECO:0007669"/>
    <property type="project" value="UniProtKB-KW"/>
</dbReference>
<protein>
    <submittedName>
        <fullName evidence="6">SH3 domain-containing protein</fullName>
    </submittedName>
</protein>
<dbReference type="OrthoDB" id="9813368at2"/>
<evidence type="ECO:0000313" key="6">
    <source>
        <dbReference type="EMBL" id="SHM71901.1"/>
    </source>
</evidence>
<dbReference type="SUPFAM" id="SSF82057">
    <property type="entry name" value="Prokaryotic SH3-related domain"/>
    <property type="match status" value="1"/>
</dbReference>
<dbReference type="InterPro" id="IPR000064">
    <property type="entry name" value="NLP_P60_dom"/>
</dbReference>
<dbReference type="InterPro" id="IPR041382">
    <property type="entry name" value="SH3_16"/>
</dbReference>
<dbReference type="PROSITE" id="PS51935">
    <property type="entry name" value="NLPC_P60"/>
    <property type="match status" value="1"/>
</dbReference>
<dbReference type="GO" id="GO:0006508">
    <property type="term" value="P:proteolysis"/>
    <property type="evidence" value="ECO:0007669"/>
    <property type="project" value="UniProtKB-KW"/>
</dbReference>
<dbReference type="EMBL" id="FRCY01000003">
    <property type="protein sequence ID" value="SHM71901.1"/>
    <property type="molecule type" value="Genomic_DNA"/>
</dbReference>
<evidence type="ECO:0000256" key="2">
    <source>
        <dbReference type="ARBA" id="ARBA00022670"/>
    </source>
</evidence>
<dbReference type="PROSITE" id="PS51257">
    <property type="entry name" value="PROKAR_LIPOPROTEIN"/>
    <property type="match status" value="1"/>
</dbReference>
<dbReference type="Pfam" id="PF00877">
    <property type="entry name" value="NLPC_P60"/>
    <property type="match status" value="1"/>
</dbReference>
<name>A0A1M7L1X4_9BACT</name>
<feature type="domain" description="NlpC/P60" evidence="5">
    <location>
        <begin position="235"/>
        <end position="369"/>
    </location>
</feature>
<keyword evidence="4" id="KW-0788">Thiol protease</keyword>
<dbReference type="Pfam" id="PF18348">
    <property type="entry name" value="SH3_16"/>
    <property type="match status" value="1"/>
</dbReference>
<evidence type="ECO:0000256" key="3">
    <source>
        <dbReference type="ARBA" id="ARBA00022801"/>
    </source>
</evidence>
<reference evidence="6 7" key="1">
    <citation type="submission" date="2016-11" db="EMBL/GenBank/DDBJ databases">
        <authorList>
            <person name="Jaros S."/>
            <person name="Januszkiewicz K."/>
            <person name="Wedrychowicz H."/>
        </authorList>
    </citation>
    <scope>NUCLEOTIDE SEQUENCE [LARGE SCALE GENOMIC DNA]</scope>
    <source>
        <strain evidence="6 7">CGMCC 1.6102</strain>
    </source>
</reference>
<evidence type="ECO:0000256" key="4">
    <source>
        <dbReference type="ARBA" id="ARBA00022807"/>
    </source>
</evidence>
<dbReference type="AlphaFoldDB" id="A0A1M7L1X4"/>
<dbReference type="STRING" id="388280.SAMN04488057_10371"/>